<keyword evidence="1" id="KW-0812">Transmembrane</keyword>
<feature type="transmembrane region" description="Helical" evidence="1">
    <location>
        <begin position="27"/>
        <end position="49"/>
    </location>
</feature>
<dbReference type="AlphaFoldDB" id="A0AAR5PNP5"/>
<evidence type="ECO:0000313" key="2">
    <source>
        <dbReference type="EnsemblMetazoa" id="XP_019762644.1"/>
    </source>
</evidence>
<dbReference type="Proteomes" id="UP000019118">
    <property type="component" value="Unassembled WGS sequence"/>
</dbReference>
<dbReference type="EnsemblMetazoa" id="XM_019907084.1">
    <property type="protein sequence ID" value="XP_019762643.1"/>
    <property type="gene ID" value="LOC109539377"/>
</dbReference>
<reference evidence="2" key="2">
    <citation type="submission" date="2024-08" db="UniProtKB">
        <authorList>
            <consortium name="EnsemblMetazoa"/>
        </authorList>
    </citation>
    <scope>IDENTIFICATION</scope>
</reference>
<keyword evidence="1" id="KW-0472">Membrane</keyword>
<proteinExistence type="predicted"/>
<protein>
    <submittedName>
        <fullName evidence="2">Uncharacterized protein</fullName>
    </submittedName>
</protein>
<sequence length="157" mass="17205">MTVFTIVDVFYIIHGLLIHALQWNPSVAILITIDFFLNALNLYAILCVISQYQEYKAGRGKHLTNSHLSSSHQQVGASGLTVRKPAIFLDRKCKATGNPAGKPKKTVKFGDGSNKSTLMVPPLWDEPKLASNGFDTAPLIDTNHTNVHVGVGKNTFM</sequence>
<evidence type="ECO:0000313" key="3">
    <source>
        <dbReference type="Proteomes" id="UP000019118"/>
    </source>
</evidence>
<keyword evidence="1" id="KW-1133">Transmembrane helix</keyword>
<dbReference type="EnsemblMetazoa" id="XM_019907085.1">
    <property type="protein sequence ID" value="XP_019762644.1"/>
    <property type="gene ID" value="LOC109539377"/>
</dbReference>
<keyword evidence="3" id="KW-1185">Reference proteome</keyword>
<name>A0AAR5PNP5_DENPD</name>
<accession>A0AAR5PNP5</accession>
<evidence type="ECO:0000256" key="1">
    <source>
        <dbReference type="SAM" id="Phobius"/>
    </source>
</evidence>
<organism evidence="2 3">
    <name type="scientific">Dendroctonus ponderosae</name>
    <name type="common">Mountain pine beetle</name>
    <dbReference type="NCBI Taxonomy" id="77166"/>
    <lineage>
        <taxon>Eukaryota</taxon>
        <taxon>Metazoa</taxon>
        <taxon>Ecdysozoa</taxon>
        <taxon>Arthropoda</taxon>
        <taxon>Hexapoda</taxon>
        <taxon>Insecta</taxon>
        <taxon>Pterygota</taxon>
        <taxon>Neoptera</taxon>
        <taxon>Endopterygota</taxon>
        <taxon>Coleoptera</taxon>
        <taxon>Polyphaga</taxon>
        <taxon>Cucujiformia</taxon>
        <taxon>Curculionidae</taxon>
        <taxon>Scolytinae</taxon>
        <taxon>Dendroctonus</taxon>
    </lineage>
</organism>
<reference evidence="3" key="1">
    <citation type="journal article" date="2013" name="Genome Biol.">
        <title>Draft genome of the mountain pine beetle, Dendroctonus ponderosae Hopkins, a major forest pest.</title>
        <authorList>
            <person name="Keeling C.I."/>
            <person name="Yuen M.M."/>
            <person name="Liao N.Y."/>
            <person name="Docking T.R."/>
            <person name="Chan S.K."/>
            <person name="Taylor G.A."/>
            <person name="Palmquist D.L."/>
            <person name="Jackman S.D."/>
            <person name="Nguyen A."/>
            <person name="Li M."/>
            <person name="Henderson H."/>
            <person name="Janes J.K."/>
            <person name="Zhao Y."/>
            <person name="Pandoh P."/>
            <person name="Moore R."/>
            <person name="Sperling F.A."/>
            <person name="Huber D.P."/>
            <person name="Birol I."/>
            <person name="Jones S.J."/>
            <person name="Bohlmann J."/>
        </authorList>
    </citation>
    <scope>NUCLEOTIDE SEQUENCE</scope>
</reference>